<dbReference type="InterPro" id="IPR036661">
    <property type="entry name" value="Luciferase-like_sf"/>
</dbReference>
<dbReference type="GO" id="GO:0016705">
    <property type="term" value="F:oxidoreductase activity, acting on paired donors, with incorporation or reduction of molecular oxygen"/>
    <property type="evidence" value="ECO:0007669"/>
    <property type="project" value="InterPro"/>
</dbReference>
<dbReference type="PANTHER" id="PTHR30011">
    <property type="entry name" value="ALKANESULFONATE MONOOXYGENASE-RELATED"/>
    <property type="match status" value="1"/>
</dbReference>
<evidence type="ECO:0000313" key="7">
    <source>
        <dbReference type="Proteomes" id="UP000182498"/>
    </source>
</evidence>
<evidence type="ECO:0000313" key="6">
    <source>
        <dbReference type="EMBL" id="CUU64852.1"/>
    </source>
</evidence>
<organism evidence="6 7">
    <name type="scientific">Corynebacterium variabile</name>
    <dbReference type="NCBI Taxonomy" id="1727"/>
    <lineage>
        <taxon>Bacteria</taxon>
        <taxon>Bacillati</taxon>
        <taxon>Actinomycetota</taxon>
        <taxon>Actinomycetes</taxon>
        <taxon>Mycobacteriales</taxon>
        <taxon>Corynebacteriaceae</taxon>
        <taxon>Corynebacterium</taxon>
    </lineage>
</organism>
<evidence type="ECO:0000256" key="4">
    <source>
        <dbReference type="ARBA" id="ARBA00023033"/>
    </source>
</evidence>
<reference evidence="7" key="1">
    <citation type="submission" date="2015-11" db="EMBL/GenBank/DDBJ databases">
        <authorList>
            <person name="Dugat-Bony E."/>
        </authorList>
    </citation>
    <scope>NUCLEOTIDE SEQUENCE [LARGE SCALE GENOMIC DNA]</scope>
    <source>
        <strain evidence="7">Mu292</strain>
    </source>
</reference>
<dbReference type="GO" id="GO:0004497">
    <property type="term" value="F:monooxygenase activity"/>
    <property type="evidence" value="ECO:0007669"/>
    <property type="project" value="UniProtKB-KW"/>
</dbReference>
<evidence type="ECO:0000256" key="3">
    <source>
        <dbReference type="ARBA" id="ARBA00023002"/>
    </source>
</evidence>
<dbReference type="NCBIfam" id="TIGR03571">
    <property type="entry name" value="lucif_BA3436"/>
    <property type="match status" value="1"/>
</dbReference>
<feature type="domain" description="Luciferase-like" evidence="5">
    <location>
        <begin position="42"/>
        <end position="246"/>
    </location>
</feature>
<dbReference type="RefSeq" id="WP_014010762.1">
    <property type="nucleotide sequence ID" value="NZ_DAMBBP010000001.1"/>
</dbReference>
<dbReference type="Pfam" id="PF00296">
    <property type="entry name" value="Bac_luciferase"/>
    <property type="match status" value="1"/>
</dbReference>
<protein>
    <submittedName>
        <fullName evidence="6">Luciferase-type oxidoreductase, BA3436 family</fullName>
    </submittedName>
</protein>
<keyword evidence="7" id="KW-1185">Reference proteome</keyword>
<accession>A0A0X8XVR8</accession>
<keyword evidence="4" id="KW-0503">Monooxygenase</keyword>
<dbReference type="InterPro" id="IPR051260">
    <property type="entry name" value="Diverse_substr_monoxygenases"/>
</dbReference>
<keyword evidence="1" id="KW-0285">Flavoprotein</keyword>
<dbReference type="InterPro" id="IPR020020">
    <property type="entry name" value="Luciferase-type_oxidoreductase"/>
</dbReference>
<keyword evidence="2" id="KW-0288">FMN</keyword>
<proteinExistence type="predicted"/>
<dbReference type="EMBL" id="FAUH01000001">
    <property type="protein sequence ID" value="CUU64852.1"/>
    <property type="molecule type" value="Genomic_DNA"/>
</dbReference>
<evidence type="ECO:0000256" key="1">
    <source>
        <dbReference type="ARBA" id="ARBA00022630"/>
    </source>
</evidence>
<dbReference type="Proteomes" id="UP000182498">
    <property type="component" value="Unassembled WGS sequence"/>
</dbReference>
<keyword evidence="3" id="KW-0560">Oxidoreductase</keyword>
<sequence>MGAARDMPEIMRLSDEPPTTLPGWQRTFAPGELTLGLSPVTPDGDLERQVALTQAAEDAGFAAVWCRDIPLNVETFGDVGQIHDPFMYLTWLAAKTSTIALGTAAVVLSLAHPLLLAKRSAGLDRLSGGRFLMGVASGDRPEEFAAFGMDKGTRGEDFRENLSVLRKAWTSRMRPVKWSRGRMGGAEVVPKPTAAGVPVLAVGSCLQTTEFNTAHTDGWLTYHRNLHDQKVMVDRWRASCEEQGAGFRPVGESLWIDLAEDPDYPAEGRDFGFRLGRNALLELLHSQQDLGLNHIMISLRHGNRPVEDALAELAEYVVPEFPALR</sequence>
<evidence type="ECO:0000259" key="5">
    <source>
        <dbReference type="Pfam" id="PF00296"/>
    </source>
</evidence>
<dbReference type="InterPro" id="IPR011251">
    <property type="entry name" value="Luciferase-like_dom"/>
</dbReference>
<name>A0A0X8XVR8_9CORY</name>
<dbReference type="OMA" id="RHSMWRA"/>
<evidence type="ECO:0000256" key="2">
    <source>
        <dbReference type="ARBA" id="ARBA00022643"/>
    </source>
</evidence>
<dbReference type="AlphaFoldDB" id="A0A0X8XVR8"/>
<dbReference type="SUPFAM" id="SSF51679">
    <property type="entry name" value="Bacterial luciferase-like"/>
    <property type="match status" value="1"/>
</dbReference>
<dbReference type="PANTHER" id="PTHR30011:SF16">
    <property type="entry name" value="C2H2 FINGER DOMAIN TRANSCRIPTION FACTOR (EUROFUNG)-RELATED"/>
    <property type="match status" value="1"/>
</dbReference>
<gene>
    <name evidence="6" type="ORF">CVAR292_00157</name>
</gene>
<dbReference type="Gene3D" id="3.20.20.30">
    <property type="entry name" value="Luciferase-like domain"/>
    <property type="match status" value="1"/>
</dbReference>